<keyword evidence="1" id="KW-0472">Membrane</keyword>
<dbReference type="PATRIC" id="fig|1116472.3.peg.1852"/>
<keyword evidence="3" id="KW-1185">Reference proteome</keyword>
<dbReference type="EMBL" id="AYLO01000058">
    <property type="protein sequence ID" value="ESS72354.1"/>
    <property type="molecule type" value="Genomic_DNA"/>
</dbReference>
<dbReference type="eggNOG" id="COG0699">
    <property type="taxonomic scope" value="Bacteria"/>
</dbReference>
<feature type="transmembrane region" description="Helical" evidence="1">
    <location>
        <begin position="352"/>
        <end position="372"/>
    </location>
</feature>
<dbReference type="AlphaFoldDB" id="V5BWW9"/>
<dbReference type="OrthoDB" id="8541181at2"/>
<name>V5BWW9_9GAMM</name>
<evidence type="ECO:0000313" key="3">
    <source>
        <dbReference type="Proteomes" id="UP000017842"/>
    </source>
</evidence>
<dbReference type="InterPro" id="IPR027417">
    <property type="entry name" value="P-loop_NTPase"/>
</dbReference>
<evidence type="ECO:0008006" key="4">
    <source>
        <dbReference type="Google" id="ProtNLM"/>
    </source>
</evidence>
<dbReference type="STRING" id="1116472.MGMO_60c00180"/>
<keyword evidence="1" id="KW-0812">Transmembrane</keyword>
<dbReference type="Gene3D" id="3.40.50.300">
    <property type="entry name" value="P-loop containing nucleotide triphosphate hydrolases"/>
    <property type="match status" value="1"/>
</dbReference>
<keyword evidence="1" id="KW-1133">Transmembrane helix</keyword>
<dbReference type="Proteomes" id="UP000017842">
    <property type="component" value="Unassembled WGS sequence"/>
</dbReference>
<sequence length="459" mass="51887">MAEKTVSKYLSNLEKTFAKDNPVLLNAAKVFHQLDQIEYDLGLIDNEETTASKYSWWPIVSLIGGNSTAKSRFINSYLGTEQLLSGIQASSHKFTALLYNNQSTPATLPGTALDVDHRYPFYQISQKIEQQQKDEGKRINAYLELKTIHSERLKGKLFIDAPNVSATSAAPIMSMLTTHTIENSDLVLVFCDVFEASSSMMNELIRQISVHQDTNKFIYLIDAPAATFYPTKSSEIISSWQRRLADLGLNTGQFILLPNQEHSANAQNPPQFIEIDQRLANVEHDRSYRILNVLEKSIHDIENVIIPEIKDGIATWKERINLTSLLILGGIAALAVFLELQLGIVIDLLFDPITGPIIILVIISVMVPLHLINAKLQSKFIMNRLNDRRKDLHLMENLGEFFELNLTFSRMLFNFSEPAGWNKKVRTRLAQLSDKTKDLVQSLNDSFSTYNDRDSDAPD</sequence>
<feature type="transmembrane region" description="Helical" evidence="1">
    <location>
        <begin position="325"/>
        <end position="346"/>
    </location>
</feature>
<protein>
    <recommendedName>
        <fullName evidence="4">Dynamin family protein</fullName>
    </recommendedName>
</protein>
<reference evidence="2 3" key="1">
    <citation type="journal article" date="2013" name="Genome Announc.">
        <title>Draft Genome Sequence of the Methanotrophic Gammaproteobacterium Methyloglobulus morosus DSM 22980 Strain KoM1.</title>
        <authorList>
            <person name="Poehlein A."/>
            <person name="Deutzmann J.S."/>
            <person name="Daniel R."/>
            <person name="Simeonova D.D."/>
        </authorList>
    </citation>
    <scope>NUCLEOTIDE SEQUENCE [LARGE SCALE GENOMIC DNA]</scope>
    <source>
        <strain evidence="2 3">KoM1</strain>
    </source>
</reference>
<gene>
    <name evidence="2" type="ORF">MGMO_60c00180</name>
</gene>
<accession>V5BWW9</accession>
<evidence type="ECO:0000256" key="1">
    <source>
        <dbReference type="SAM" id="Phobius"/>
    </source>
</evidence>
<comment type="caution">
    <text evidence="2">The sequence shown here is derived from an EMBL/GenBank/DDBJ whole genome shotgun (WGS) entry which is preliminary data.</text>
</comment>
<organism evidence="2 3">
    <name type="scientific">Methyloglobulus morosus KoM1</name>
    <dbReference type="NCBI Taxonomy" id="1116472"/>
    <lineage>
        <taxon>Bacteria</taxon>
        <taxon>Pseudomonadati</taxon>
        <taxon>Pseudomonadota</taxon>
        <taxon>Gammaproteobacteria</taxon>
        <taxon>Methylococcales</taxon>
        <taxon>Methylococcaceae</taxon>
        <taxon>Methyloglobulus</taxon>
    </lineage>
</organism>
<proteinExistence type="predicted"/>
<evidence type="ECO:0000313" key="2">
    <source>
        <dbReference type="EMBL" id="ESS72354.1"/>
    </source>
</evidence>
<dbReference type="RefSeq" id="WP_023494615.1">
    <property type="nucleotide sequence ID" value="NZ_AYLO01000058.1"/>
</dbReference>